<evidence type="ECO:0000313" key="16">
    <source>
        <dbReference type="Proteomes" id="UP001217918"/>
    </source>
</evidence>
<dbReference type="InterPro" id="IPR013083">
    <property type="entry name" value="Znf_RING/FYVE/PHD"/>
</dbReference>
<comment type="caution">
    <text evidence="15">The sequence shown here is derived from an EMBL/GenBank/DDBJ whole genome shotgun (WGS) entry which is preliminary data.</text>
</comment>
<feature type="region of interest" description="Disordered" evidence="13">
    <location>
        <begin position="616"/>
        <end position="693"/>
    </location>
</feature>
<protein>
    <recommendedName>
        <fullName evidence="4">RING-type E3 ubiquitin transferase</fullName>
        <ecNumber evidence="4">2.3.2.27</ecNumber>
    </recommendedName>
</protein>
<accession>A0AAD9I1W0</accession>
<evidence type="ECO:0000256" key="1">
    <source>
        <dbReference type="ARBA" id="ARBA00000900"/>
    </source>
</evidence>
<comment type="similarity">
    <text evidence="11">Belongs to the ZNF598/HEL2 family.</text>
</comment>
<reference evidence="15" key="1">
    <citation type="journal article" date="2023" name="Mol. Plant Microbe Interact.">
        <title>Elucidating the Obligate Nature and Biological Capacity of an Invasive Fungal Corn Pathogen.</title>
        <authorList>
            <person name="MacCready J.S."/>
            <person name="Roggenkamp E.M."/>
            <person name="Gdanetz K."/>
            <person name="Chilvers M.I."/>
        </authorList>
    </citation>
    <scope>NUCLEOTIDE SEQUENCE</scope>
    <source>
        <strain evidence="15">PM02</strain>
    </source>
</reference>
<dbReference type="PROSITE" id="PS50089">
    <property type="entry name" value="ZF_RING_2"/>
    <property type="match status" value="1"/>
</dbReference>
<evidence type="ECO:0000256" key="13">
    <source>
        <dbReference type="SAM" id="MobiDB-lite"/>
    </source>
</evidence>
<evidence type="ECO:0000256" key="2">
    <source>
        <dbReference type="ARBA" id="ARBA00004496"/>
    </source>
</evidence>
<dbReference type="CDD" id="cd16615">
    <property type="entry name" value="RING-HC_ZNF598"/>
    <property type="match status" value="1"/>
</dbReference>
<keyword evidence="9 12" id="KW-0863">Zinc-finger</keyword>
<feature type="compositionally biased region" description="Gly residues" evidence="13">
    <location>
        <begin position="778"/>
        <end position="787"/>
    </location>
</feature>
<dbReference type="Pfam" id="PF23202">
    <property type="entry name" value="PAH_ZNF598"/>
    <property type="match status" value="1"/>
</dbReference>
<dbReference type="Pfam" id="PF13920">
    <property type="entry name" value="zf-C3HC4_3"/>
    <property type="match status" value="1"/>
</dbReference>
<dbReference type="GO" id="GO:0072344">
    <property type="term" value="P:rescue of stalled ribosome"/>
    <property type="evidence" value="ECO:0007669"/>
    <property type="project" value="InterPro"/>
</dbReference>
<evidence type="ECO:0000256" key="10">
    <source>
        <dbReference type="ARBA" id="ARBA00022833"/>
    </source>
</evidence>
<dbReference type="InterPro" id="IPR013087">
    <property type="entry name" value="Znf_C2H2_type"/>
</dbReference>
<comment type="pathway">
    <text evidence="3">Protein modification; protein ubiquitination.</text>
</comment>
<dbReference type="AlphaFoldDB" id="A0AAD9I1W0"/>
<dbReference type="Pfam" id="PF23230">
    <property type="entry name" value="zf-C2H2_13"/>
    <property type="match status" value="1"/>
</dbReference>
<feature type="compositionally biased region" description="Pro residues" evidence="13">
    <location>
        <begin position="450"/>
        <end position="459"/>
    </location>
</feature>
<evidence type="ECO:0000256" key="11">
    <source>
        <dbReference type="ARBA" id="ARBA00035113"/>
    </source>
</evidence>
<gene>
    <name evidence="15" type="ORF">P8C59_003600</name>
</gene>
<dbReference type="SMART" id="SM00355">
    <property type="entry name" value="ZnF_C2H2"/>
    <property type="match status" value="4"/>
</dbReference>
<dbReference type="EC" id="2.3.2.27" evidence="4"/>
<keyword evidence="7" id="KW-0808">Transferase</keyword>
<evidence type="ECO:0000256" key="3">
    <source>
        <dbReference type="ARBA" id="ARBA00004906"/>
    </source>
</evidence>
<dbReference type="Gene3D" id="3.30.40.10">
    <property type="entry name" value="Zinc/RING finger domain, C3HC4 (zinc finger)"/>
    <property type="match status" value="1"/>
</dbReference>
<keyword evidence="16" id="KW-1185">Reference proteome</keyword>
<feature type="domain" description="RING-type" evidence="14">
    <location>
        <begin position="84"/>
        <end position="124"/>
    </location>
</feature>
<dbReference type="InterPro" id="IPR044288">
    <property type="entry name" value="ZNF598/HEL2"/>
</dbReference>
<evidence type="ECO:0000259" key="14">
    <source>
        <dbReference type="PROSITE" id="PS50089"/>
    </source>
</evidence>
<keyword evidence="5" id="KW-0963">Cytoplasm</keyword>
<evidence type="ECO:0000256" key="12">
    <source>
        <dbReference type="PROSITE-ProRule" id="PRU00175"/>
    </source>
</evidence>
<feature type="region of interest" description="Disordered" evidence="13">
    <location>
        <begin position="354"/>
        <end position="395"/>
    </location>
</feature>
<dbReference type="GO" id="GO:0016567">
    <property type="term" value="P:protein ubiquitination"/>
    <property type="evidence" value="ECO:0007669"/>
    <property type="project" value="TreeGrafter"/>
</dbReference>
<evidence type="ECO:0000256" key="8">
    <source>
        <dbReference type="ARBA" id="ARBA00022723"/>
    </source>
</evidence>
<dbReference type="InterPro" id="IPR057634">
    <property type="entry name" value="PAH_ZNF598/HEL2"/>
</dbReference>
<feature type="region of interest" description="Disordered" evidence="13">
    <location>
        <begin position="413"/>
        <end position="461"/>
    </location>
</feature>
<dbReference type="SUPFAM" id="SSF57850">
    <property type="entry name" value="RING/U-box"/>
    <property type="match status" value="1"/>
</dbReference>
<sequence length="822" mass="88001">MPAPPPVCRRPAGVAATARRRRKAQAQAPPPDARGGDRPSPSVTFPAGAHDGDEVQTPQPIKVPAFKARQEPAEGEGDTEGEVCFICANTITHHCVAPCNHITCHICALRLRALYKNKDCPHCRTAAPFVIFTDDATQRYEEYSEKDMSSVDTHIGIRYTNEEIVGDTILLLQYNCPDEDCAFAGLGWPDLHRHVREAHRKKMCDLCTRNKKVFTHEHDMFTDKDLGVHMKSGDDKPGAIDQTGFRGHPLCSFCGSRFYDDDKLYEHCRNKHERCFICDRRDSRQPHYYVDYNSLEEHFQNDHFLCSDRECLEKKFVVFESEMDLKGHQLSEHGNTLSKDVRRDARMVDLSAFDLRPSYQEERRGGSRGGRGEREGRGRGRDPSSEPLPMSSAQPMRRDEVAFQRQMAIHSAQSISNRTFGGQLTQTRAPNPGPNGNGNANASRTANPPASQPLQPPPSRSTLEAMEHLSISDLSSLTPEERARLTRHGAAIERASNLVGNNAAKITCFRAAVSSYNRGATTAEQLIDAFFALFAETDSHALGTLVREVSELFEDRSRGDAVRRAWQNWRAVNEDYPSLPGLGGMRGATTASSGWASAAASPAVVRGTSGNAAAQAKASTRVLKLKNSTRRGSVPAAGPAILSVPGANSGGGGSRSGTPAAAAGSSSAFPALPGTASASTRSQPSWTGGAAAGSGAVSARVNTVPTPLITLGPGPARGGGGAAAPARKTGPAPSLRSQEAFPSLPAAPKPTTTMFGYGRGTVRRDWRNGSGTDTGFAWGAGSGGGASGANEAEAEAEQGQEGGGGKKGKGKKNKKQVLVQWG</sequence>
<evidence type="ECO:0000256" key="9">
    <source>
        <dbReference type="ARBA" id="ARBA00022771"/>
    </source>
</evidence>
<comment type="catalytic activity">
    <reaction evidence="1">
        <text>S-ubiquitinyl-[E2 ubiquitin-conjugating enzyme]-L-cysteine + [acceptor protein]-L-lysine = [E2 ubiquitin-conjugating enzyme]-L-cysteine + N(6)-ubiquitinyl-[acceptor protein]-L-lysine.</text>
        <dbReference type="EC" id="2.3.2.27"/>
    </reaction>
</comment>
<evidence type="ECO:0000256" key="7">
    <source>
        <dbReference type="ARBA" id="ARBA00022679"/>
    </source>
</evidence>
<dbReference type="GO" id="GO:0008270">
    <property type="term" value="F:zinc ion binding"/>
    <property type="evidence" value="ECO:0007669"/>
    <property type="project" value="UniProtKB-KW"/>
</dbReference>
<feature type="compositionally biased region" description="Polar residues" evidence="13">
    <location>
        <begin position="413"/>
        <end position="428"/>
    </location>
</feature>
<feature type="region of interest" description="Disordered" evidence="13">
    <location>
        <begin position="706"/>
        <end position="822"/>
    </location>
</feature>
<keyword evidence="6" id="KW-0597">Phosphoprotein</keyword>
<feature type="compositionally biased region" description="Basic residues" evidence="13">
    <location>
        <begin position="806"/>
        <end position="815"/>
    </location>
</feature>
<dbReference type="InterPro" id="IPR001841">
    <property type="entry name" value="Znf_RING"/>
</dbReference>
<evidence type="ECO:0000256" key="5">
    <source>
        <dbReference type="ARBA" id="ARBA00022490"/>
    </source>
</evidence>
<dbReference type="InterPro" id="IPR056437">
    <property type="entry name" value="Znf-C2H2_ZNF598/HEL2"/>
</dbReference>
<feature type="compositionally biased region" description="Basic and acidic residues" evidence="13">
    <location>
        <begin position="359"/>
        <end position="384"/>
    </location>
</feature>
<feature type="compositionally biased region" description="Low complexity" evidence="13">
    <location>
        <begin position="437"/>
        <end position="449"/>
    </location>
</feature>
<keyword evidence="10" id="KW-0862">Zinc</keyword>
<comment type="subcellular location">
    <subcellularLocation>
        <location evidence="2">Cytoplasm</location>
    </subcellularLocation>
</comment>
<dbReference type="PROSITE" id="PS00028">
    <property type="entry name" value="ZINC_FINGER_C2H2_1"/>
    <property type="match status" value="1"/>
</dbReference>
<evidence type="ECO:0000256" key="6">
    <source>
        <dbReference type="ARBA" id="ARBA00022553"/>
    </source>
</evidence>
<evidence type="ECO:0000313" key="15">
    <source>
        <dbReference type="EMBL" id="KAK2068990.1"/>
    </source>
</evidence>
<name>A0AAD9I1W0_9PEZI</name>
<proteinExistence type="inferred from homology"/>
<evidence type="ECO:0000256" key="4">
    <source>
        <dbReference type="ARBA" id="ARBA00012483"/>
    </source>
</evidence>
<dbReference type="GO" id="GO:0005737">
    <property type="term" value="C:cytoplasm"/>
    <property type="evidence" value="ECO:0007669"/>
    <property type="project" value="UniProtKB-SubCell"/>
</dbReference>
<feature type="compositionally biased region" description="Low complexity" evidence="13">
    <location>
        <begin position="656"/>
        <end position="674"/>
    </location>
</feature>
<dbReference type="InterPro" id="IPR041888">
    <property type="entry name" value="RING-HC_ZNF598/HEL2"/>
</dbReference>
<feature type="region of interest" description="Disordered" evidence="13">
    <location>
        <begin position="1"/>
        <end position="60"/>
    </location>
</feature>
<feature type="compositionally biased region" description="Polar residues" evidence="13">
    <location>
        <begin position="676"/>
        <end position="686"/>
    </location>
</feature>
<dbReference type="PANTHER" id="PTHR22938:SF0">
    <property type="entry name" value="E3 UBIQUITIN-PROTEIN LIGASE ZNF598"/>
    <property type="match status" value="1"/>
</dbReference>
<feature type="compositionally biased region" description="Low complexity" evidence="13">
    <location>
        <begin position="723"/>
        <end position="733"/>
    </location>
</feature>
<dbReference type="Proteomes" id="UP001217918">
    <property type="component" value="Unassembled WGS sequence"/>
</dbReference>
<dbReference type="GO" id="GO:0043022">
    <property type="term" value="F:ribosome binding"/>
    <property type="evidence" value="ECO:0007669"/>
    <property type="project" value="TreeGrafter"/>
</dbReference>
<dbReference type="EMBL" id="JAQQPM010000002">
    <property type="protein sequence ID" value="KAK2068990.1"/>
    <property type="molecule type" value="Genomic_DNA"/>
</dbReference>
<keyword evidence="8" id="KW-0479">Metal-binding</keyword>
<organism evidence="15 16">
    <name type="scientific">Phyllachora maydis</name>
    <dbReference type="NCBI Taxonomy" id="1825666"/>
    <lineage>
        <taxon>Eukaryota</taxon>
        <taxon>Fungi</taxon>
        <taxon>Dikarya</taxon>
        <taxon>Ascomycota</taxon>
        <taxon>Pezizomycotina</taxon>
        <taxon>Sordariomycetes</taxon>
        <taxon>Sordariomycetidae</taxon>
        <taxon>Phyllachorales</taxon>
        <taxon>Phyllachoraceae</taxon>
        <taxon>Phyllachora</taxon>
    </lineage>
</organism>
<dbReference type="GO" id="GO:0061630">
    <property type="term" value="F:ubiquitin protein ligase activity"/>
    <property type="evidence" value="ECO:0007669"/>
    <property type="project" value="UniProtKB-EC"/>
</dbReference>
<dbReference type="PANTHER" id="PTHR22938">
    <property type="entry name" value="ZINC FINGER PROTEIN 598"/>
    <property type="match status" value="1"/>
</dbReference>